<dbReference type="OrthoDB" id="5555409at2759"/>
<gene>
    <name evidence="1" type="ORF">PGT21_021272</name>
</gene>
<organism evidence="1 2">
    <name type="scientific">Puccinia graminis f. sp. tritici</name>
    <dbReference type="NCBI Taxonomy" id="56615"/>
    <lineage>
        <taxon>Eukaryota</taxon>
        <taxon>Fungi</taxon>
        <taxon>Dikarya</taxon>
        <taxon>Basidiomycota</taxon>
        <taxon>Pucciniomycotina</taxon>
        <taxon>Pucciniomycetes</taxon>
        <taxon>Pucciniales</taxon>
        <taxon>Pucciniaceae</taxon>
        <taxon>Puccinia</taxon>
    </lineage>
</organism>
<accession>A0A5B0QP07</accession>
<evidence type="ECO:0000313" key="2">
    <source>
        <dbReference type="Proteomes" id="UP000324748"/>
    </source>
</evidence>
<reference evidence="1 2" key="1">
    <citation type="submission" date="2019-05" db="EMBL/GenBank/DDBJ databases">
        <title>Emergence of the Ug99 lineage of the wheat stem rust pathogen through somatic hybridization.</title>
        <authorList>
            <person name="Li F."/>
            <person name="Upadhyaya N.M."/>
            <person name="Sperschneider J."/>
            <person name="Matny O."/>
            <person name="Nguyen-Phuc H."/>
            <person name="Mago R."/>
            <person name="Raley C."/>
            <person name="Miller M.E."/>
            <person name="Silverstein K.A.T."/>
            <person name="Henningsen E."/>
            <person name="Hirsch C.D."/>
            <person name="Visser B."/>
            <person name="Pretorius Z.A."/>
            <person name="Steffenson B.J."/>
            <person name="Schwessinger B."/>
            <person name="Dodds P.N."/>
            <person name="Figueroa M."/>
        </authorList>
    </citation>
    <scope>NUCLEOTIDE SEQUENCE [LARGE SCALE GENOMIC DNA]</scope>
    <source>
        <strain evidence="1">21-0</strain>
    </source>
</reference>
<dbReference type="Proteomes" id="UP000324748">
    <property type="component" value="Unassembled WGS sequence"/>
</dbReference>
<keyword evidence="2" id="KW-1185">Reference proteome</keyword>
<dbReference type="AlphaFoldDB" id="A0A5B0QP07"/>
<dbReference type="EMBL" id="VSWC01000014">
    <property type="protein sequence ID" value="KAA1114743.1"/>
    <property type="molecule type" value="Genomic_DNA"/>
</dbReference>
<comment type="caution">
    <text evidence="1">The sequence shown here is derived from an EMBL/GenBank/DDBJ whole genome shotgun (WGS) entry which is preliminary data.</text>
</comment>
<evidence type="ECO:0000313" key="1">
    <source>
        <dbReference type="EMBL" id="KAA1114743.1"/>
    </source>
</evidence>
<name>A0A5B0QP07_PUCGR</name>
<sequence length="113" mass="12460">MIPIPKNSDSLYSSIKPDKIIAGLIEKFKFESDQTVLLSQFIKIVGSSDSSSLPSSSSSSLDLLPPLVKFKPIKRTGCYAVALSIDDPHSTQRWSNDSKQPPSTYLFSILVRK</sequence>
<protein>
    <submittedName>
        <fullName evidence="1">Uncharacterized protein</fullName>
    </submittedName>
</protein>
<proteinExistence type="predicted"/>